<dbReference type="SUPFAM" id="SSF52738">
    <property type="entry name" value="Methylesterase CheB, C-terminal domain"/>
    <property type="match status" value="1"/>
</dbReference>
<dbReference type="InterPro" id="IPR011006">
    <property type="entry name" value="CheY-like_superfamily"/>
</dbReference>
<dbReference type="GO" id="GO:0006935">
    <property type="term" value="P:chemotaxis"/>
    <property type="evidence" value="ECO:0007669"/>
    <property type="project" value="UniProtKB-UniRule"/>
</dbReference>
<evidence type="ECO:0000256" key="6">
    <source>
        <dbReference type="PROSITE-ProRule" id="PRU00169"/>
    </source>
</evidence>
<evidence type="ECO:0000256" key="3">
    <source>
        <dbReference type="ARBA" id="ARBA00048267"/>
    </source>
</evidence>
<dbReference type="Proteomes" id="UP000468901">
    <property type="component" value="Unassembled WGS sequence"/>
</dbReference>
<evidence type="ECO:0000313" key="9">
    <source>
        <dbReference type="EMBL" id="KAB7742356.1"/>
    </source>
</evidence>
<name>A0A6N6VLQ2_9HYPH</name>
<feature type="domain" description="Response regulatory" evidence="7">
    <location>
        <begin position="1"/>
        <end position="117"/>
    </location>
</feature>
<evidence type="ECO:0000256" key="2">
    <source>
        <dbReference type="ARBA" id="ARBA00022801"/>
    </source>
</evidence>
<dbReference type="PROSITE" id="PS50122">
    <property type="entry name" value="CHEB"/>
    <property type="match status" value="1"/>
</dbReference>
<dbReference type="NCBIfam" id="NF001965">
    <property type="entry name" value="PRK00742.1"/>
    <property type="match status" value="1"/>
</dbReference>
<keyword evidence="10" id="KW-1185">Reference proteome</keyword>
<feature type="active site" evidence="4 5">
    <location>
        <position position="199"/>
    </location>
</feature>
<dbReference type="SUPFAM" id="SSF52172">
    <property type="entry name" value="CheY-like"/>
    <property type="match status" value="1"/>
</dbReference>
<dbReference type="InterPro" id="IPR000673">
    <property type="entry name" value="Sig_transdc_resp-reg_Me-estase"/>
</dbReference>
<dbReference type="GO" id="GO:0050568">
    <property type="term" value="F:protein-glutamine glutaminase activity"/>
    <property type="evidence" value="ECO:0007669"/>
    <property type="project" value="UniProtKB-UniRule"/>
</dbReference>
<protein>
    <recommendedName>
        <fullName evidence="4">Protein-glutamate methylesterase/protein-glutamine glutaminase</fullName>
        <ecNumber evidence="4">3.1.1.61</ecNumber>
        <ecNumber evidence="4">3.5.1.44</ecNumber>
    </recommendedName>
</protein>
<dbReference type="EC" id="3.1.1.61" evidence="4"/>
<dbReference type="PROSITE" id="PS50110">
    <property type="entry name" value="RESPONSE_REGULATORY"/>
    <property type="match status" value="1"/>
</dbReference>
<evidence type="ECO:0000259" key="8">
    <source>
        <dbReference type="PROSITE" id="PS50122"/>
    </source>
</evidence>
<dbReference type="EMBL" id="WESC01000002">
    <property type="protein sequence ID" value="KAB7742356.1"/>
    <property type="molecule type" value="Genomic_DNA"/>
</dbReference>
<dbReference type="Gene3D" id="3.40.50.2300">
    <property type="match status" value="1"/>
</dbReference>
<comment type="caution">
    <text evidence="9">The sequence shown here is derived from an EMBL/GenBank/DDBJ whole genome shotgun (WGS) entry which is preliminary data.</text>
</comment>
<accession>A0A6N6VLQ2</accession>
<dbReference type="Pfam" id="PF01339">
    <property type="entry name" value="CheB_methylest"/>
    <property type="match status" value="1"/>
</dbReference>
<comment type="catalytic activity">
    <reaction evidence="3 4">
        <text>[protein]-L-glutamate 5-O-methyl ester + H2O = L-glutamyl-[protein] + methanol + H(+)</text>
        <dbReference type="Rhea" id="RHEA:23236"/>
        <dbReference type="Rhea" id="RHEA-COMP:10208"/>
        <dbReference type="Rhea" id="RHEA-COMP:10311"/>
        <dbReference type="ChEBI" id="CHEBI:15377"/>
        <dbReference type="ChEBI" id="CHEBI:15378"/>
        <dbReference type="ChEBI" id="CHEBI:17790"/>
        <dbReference type="ChEBI" id="CHEBI:29973"/>
        <dbReference type="ChEBI" id="CHEBI:82795"/>
        <dbReference type="EC" id="3.1.1.61"/>
    </reaction>
</comment>
<dbReference type="GO" id="GO:0032259">
    <property type="term" value="P:methylation"/>
    <property type="evidence" value="ECO:0007669"/>
    <property type="project" value="UniProtKB-KW"/>
</dbReference>
<evidence type="ECO:0000256" key="1">
    <source>
        <dbReference type="ARBA" id="ARBA00022500"/>
    </source>
</evidence>
<keyword evidence="9" id="KW-0489">Methyltransferase</keyword>
<keyword evidence="4" id="KW-0963">Cytoplasm</keyword>
<evidence type="ECO:0000313" key="10">
    <source>
        <dbReference type="Proteomes" id="UP000468901"/>
    </source>
</evidence>
<organism evidence="9 10">
    <name type="scientific">Parvibaculum sedimenti</name>
    <dbReference type="NCBI Taxonomy" id="2608632"/>
    <lineage>
        <taxon>Bacteria</taxon>
        <taxon>Pseudomonadati</taxon>
        <taxon>Pseudomonadota</taxon>
        <taxon>Alphaproteobacteria</taxon>
        <taxon>Hyphomicrobiales</taxon>
        <taxon>Parvibaculaceae</taxon>
        <taxon>Parvibaculum</taxon>
    </lineage>
</organism>
<evidence type="ECO:0000256" key="4">
    <source>
        <dbReference type="HAMAP-Rule" id="MF_00099"/>
    </source>
</evidence>
<comment type="function">
    <text evidence="4">Involved in chemotaxis. Part of a chemotaxis signal transduction system that modulates chemotaxis in response to various stimuli. Catalyzes the demethylation of specific methylglutamate residues introduced into the chemoreceptors (methyl-accepting chemotaxis proteins or MCP) by CheR. Also mediates the irreversible deamidation of specific glutamine residues to glutamic acid.</text>
</comment>
<comment type="similarity">
    <text evidence="4">Belongs to the CheB family.</text>
</comment>
<dbReference type="CDD" id="cd17541">
    <property type="entry name" value="REC_CheB-like"/>
    <property type="match status" value="1"/>
</dbReference>
<comment type="domain">
    <text evidence="4">Contains a C-terminal catalytic domain, and an N-terminal region which modulates catalytic activity.</text>
</comment>
<comment type="subcellular location">
    <subcellularLocation>
        <location evidence="4">Cytoplasm</location>
    </subcellularLocation>
</comment>
<sequence>MIVDDSSVVRAVIARSLEQDASIKVISSVANGALALKVLPTLQVDVILLDIEMPEMDGIEALPRLLALRPGVRIIMVSSLTRRSAEISLRAMALGAADYIPKPTSGLSTADDFRAELLAKVKAHAARARRGVACTRPPVSPAPRVAGVPTAGPITLRKAVVEKPTVIAIGSSTGGPQALSEVLKSIGSGVTQPIVITQHMPPTFTAILAEHMTRYAGRLAAEAQDGEALQPGRIYVAPGGLHMLAEATAAGTVLRLSGAPPENSCRPAVDPMLRSLSAIYGRKLLAVILTGMGYDGLKGCQVVAASGGGVIAQDQASSVVWGMPGAVAQAGICNAVLPLGEIGKTIGRIARGEGL</sequence>
<comment type="PTM">
    <text evidence="4">Phosphorylated by CheA. Phosphorylation of the N-terminal regulatory domain activates the methylesterase activity.</text>
</comment>
<feature type="modified residue" description="4-aspartylphosphate" evidence="4 6">
    <location>
        <position position="50"/>
    </location>
</feature>
<dbReference type="PANTHER" id="PTHR42872:SF3">
    <property type="entry name" value="PROTEIN-GLUTAMATE METHYLESTERASE_PROTEIN-GLUTAMINE GLUTAMINASE 1"/>
    <property type="match status" value="1"/>
</dbReference>
<comment type="catalytic activity">
    <reaction evidence="4">
        <text>L-glutaminyl-[protein] + H2O = L-glutamyl-[protein] + NH4(+)</text>
        <dbReference type="Rhea" id="RHEA:16441"/>
        <dbReference type="Rhea" id="RHEA-COMP:10207"/>
        <dbReference type="Rhea" id="RHEA-COMP:10208"/>
        <dbReference type="ChEBI" id="CHEBI:15377"/>
        <dbReference type="ChEBI" id="CHEBI:28938"/>
        <dbReference type="ChEBI" id="CHEBI:29973"/>
        <dbReference type="ChEBI" id="CHEBI:30011"/>
        <dbReference type="EC" id="3.5.1.44"/>
    </reaction>
</comment>
<dbReference type="SMART" id="SM00448">
    <property type="entry name" value="REC"/>
    <property type="match status" value="1"/>
</dbReference>
<feature type="domain" description="CheB-type methylesterase" evidence="8">
    <location>
        <begin position="160"/>
        <end position="346"/>
    </location>
</feature>
<dbReference type="EC" id="3.5.1.44" evidence="4"/>
<evidence type="ECO:0000256" key="5">
    <source>
        <dbReference type="PROSITE-ProRule" id="PRU00050"/>
    </source>
</evidence>
<dbReference type="InterPro" id="IPR008248">
    <property type="entry name" value="CheB-like"/>
</dbReference>
<dbReference type="GO" id="GO:0005737">
    <property type="term" value="C:cytoplasm"/>
    <property type="evidence" value="ECO:0007669"/>
    <property type="project" value="UniProtKB-SubCell"/>
</dbReference>
<dbReference type="AlphaFoldDB" id="A0A6N6VLQ2"/>
<keyword evidence="4 6" id="KW-0597">Phosphoprotein</keyword>
<dbReference type="PANTHER" id="PTHR42872">
    <property type="entry name" value="PROTEIN-GLUTAMATE METHYLESTERASE/PROTEIN-GLUTAMINE GLUTAMINASE"/>
    <property type="match status" value="1"/>
</dbReference>
<dbReference type="GO" id="GO:0008168">
    <property type="term" value="F:methyltransferase activity"/>
    <property type="evidence" value="ECO:0007669"/>
    <property type="project" value="UniProtKB-KW"/>
</dbReference>
<keyword evidence="9" id="KW-0808">Transferase</keyword>
<dbReference type="Pfam" id="PF00072">
    <property type="entry name" value="Response_reg"/>
    <property type="match status" value="1"/>
</dbReference>
<dbReference type="PIRSF" id="PIRSF000876">
    <property type="entry name" value="RR_chemtxs_CheB"/>
    <property type="match status" value="1"/>
</dbReference>
<reference evidence="9 10" key="1">
    <citation type="submission" date="2019-09" db="EMBL/GenBank/DDBJ databases">
        <title>Parvibaculum sedimenti sp. nov., isolated from sediment.</title>
        <authorList>
            <person name="Wang Y."/>
        </authorList>
    </citation>
    <scope>NUCLEOTIDE SEQUENCE [LARGE SCALE GENOMIC DNA]</scope>
    <source>
        <strain evidence="9 10">HXT-9</strain>
    </source>
</reference>
<feature type="active site" evidence="4 5">
    <location>
        <position position="295"/>
    </location>
</feature>
<dbReference type="HAMAP" id="MF_00099">
    <property type="entry name" value="CheB_chemtxs"/>
    <property type="match status" value="1"/>
</dbReference>
<keyword evidence="2 4" id="KW-0378">Hydrolase</keyword>
<feature type="active site" evidence="4 5">
    <location>
        <position position="172"/>
    </location>
</feature>
<gene>
    <name evidence="4 9" type="primary">cheB</name>
    <name evidence="9" type="ORF">F2P47_02175</name>
</gene>
<keyword evidence="1 4" id="KW-0145">Chemotaxis</keyword>
<evidence type="ECO:0000259" key="7">
    <source>
        <dbReference type="PROSITE" id="PS50110"/>
    </source>
</evidence>
<dbReference type="InterPro" id="IPR035909">
    <property type="entry name" value="CheB_C"/>
</dbReference>
<dbReference type="GO" id="GO:0000156">
    <property type="term" value="F:phosphorelay response regulator activity"/>
    <property type="evidence" value="ECO:0007669"/>
    <property type="project" value="InterPro"/>
</dbReference>
<dbReference type="Gene3D" id="3.40.50.180">
    <property type="entry name" value="Methylesterase CheB, C-terminal domain"/>
    <property type="match status" value="1"/>
</dbReference>
<dbReference type="GO" id="GO:0008984">
    <property type="term" value="F:protein-glutamate methylesterase activity"/>
    <property type="evidence" value="ECO:0007669"/>
    <property type="project" value="UniProtKB-UniRule"/>
</dbReference>
<dbReference type="InterPro" id="IPR001789">
    <property type="entry name" value="Sig_transdc_resp-reg_receiver"/>
</dbReference>
<proteinExistence type="inferred from homology"/>
<dbReference type="CDD" id="cd16432">
    <property type="entry name" value="CheB_Rec"/>
    <property type="match status" value="1"/>
</dbReference>